<dbReference type="Proteomes" id="UP000326924">
    <property type="component" value="Unassembled WGS sequence"/>
</dbReference>
<dbReference type="EMBL" id="VXIS01000010">
    <property type="protein sequence ID" value="KAA8913968.1"/>
    <property type="molecule type" value="Genomic_DNA"/>
</dbReference>
<comment type="caution">
    <text evidence="1">The sequence shown here is derived from an EMBL/GenBank/DDBJ whole genome shotgun (WGS) entry which is preliminary data.</text>
</comment>
<dbReference type="SUPFAM" id="SSF52540">
    <property type="entry name" value="P-loop containing nucleoside triphosphate hydrolases"/>
    <property type="match status" value="1"/>
</dbReference>
<evidence type="ECO:0000313" key="1">
    <source>
        <dbReference type="EMBL" id="KAA8913968.1"/>
    </source>
</evidence>
<keyword evidence="2" id="KW-1185">Reference proteome</keyword>
<dbReference type="AlphaFoldDB" id="A0A5J5FA98"/>
<gene>
    <name evidence="1" type="ORF">FN846DRAFT_902401</name>
</gene>
<sequence length="183" mass="20450">MSLSRLNAQFEIRLLRITDEKIHIFMANGICQSPEGQLKAMPGIMSSSFDQTVQVHGQRTLTPARTQPTRSSIALWRTSLATTDELAILGHSLMPLEDHIVVSTPRTAVNRLDRENIRPGNLQLPIIDEADDLLEMWNDIVALRSAQSVALAAPVVARPARTVEIRKKVKYGKSFSKPIRFAR</sequence>
<reference evidence="1 2" key="1">
    <citation type="submission" date="2019-09" db="EMBL/GenBank/DDBJ databases">
        <title>Draft genome of the ectomycorrhizal ascomycete Sphaerosporella brunnea.</title>
        <authorList>
            <consortium name="DOE Joint Genome Institute"/>
            <person name="Benucci G.M."/>
            <person name="Marozzi G."/>
            <person name="Antonielli L."/>
            <person name="Sanchez S."/>
            <person name="Marco P."/>
            <person name="Wang X."/>
            <person name="Falini L.B."/>
            <person name="Barry K."/>
            <person name="Haridas S."/>
            <person name="Lipzen A."/>
            <person name="Labutti K."/>
            <person name="Grigoriev I.V."/>
            <person name="Murat C."/>
            <person name="Martin F."/>
            <person name="Albertini E."/>
            <person name="Donnini D."/>
            <person name="Bonito G."/>
        </authorList>
    </citation>
    <scope>NUCLEOTIDE SEQUENCE [LARGE SCALE GENOMIC DNA]</scope>
    <source>
        <strain evidence="1 2">Sb_GMNB300</strain>
    </source>
</reference>
<evidence type="ECO:0000313" key="2">
    <source>
        <dbReference type="Proteomes" id="UP000326924"/>
    </source>
</evidence>
<accession>A0A5J5FA98</accession>
<dbReference type="InParanoid" id="A0A5J5FA98"/>
<protein>
    <submittedName>
        <fullName evidence="1">Uncharacterized protein</fullName>
    </submittedName>
</protein>
<dbReference type="InterPro" id="IPR027417">
    <property type="entry name" value="P-loop_NTPase"/>
</dbReference>
<dbReference type="Gene3D" id="3.40.50.300">
    <property type="entry name" value="P-loop containing nucleotide triphosphate hydrolases"/>
    <property type="match status" value="1"/>
</dbReference>
<organism evidence="1 2">
    <name type="scientific">Sphaerosporella brunnea</name>
    <dbReference type="NCBI Taxonomy" id="1250544"/>
    <lineage>
        <taxon>Eukaryota</taxon>
        <taxon>Fungi</taxon>
        <taxon>Dikarya</taxon>
        <taxon>Ascomycota</taxon>
        <taxon>Pezizomycotina</taxon>
        <taxon>Pezizomycetes</taxon>
        <taxon>Pezizales</taxon>
        <taxon>Pyronemataceae</taxon>
        <taxon>Sphaerosporella</taxon>
    </lineage>
</organism>
<proteinExistence type="predicted"/>
<name>A0A5J5FA98_9PEZI</name>